<sequence>MDNVVMLEERDERNTWTLNRIVRLIAIVGLVIVLVYLLKDYIMPKEQLPSLGIESPSVIELSQIEIKGMKGGFL</sequence>
<feature type="transmembrane region" description="Helical" evidence="1">
    <location>
        <begin position="20"/>
        <end position="38"/>
    </location>
</feature>
<accession>A0A1V0SIA3</accession>
<gene>
    <name evidence="2" type="ORF">Klosneuvirus_1_306</name>
</gene>
<name>A0A1V0SIA3_9VIRU</name>
<reference evidence="2" key="1">
    <citation type="journal article" date="2017" name="Science">
        <title>Giant viruses with an expanded complement of translation system components.</title>
        <authorList>
            <person name="Schulz F."/>
            <person name="Yutin N."/>
            <person name="Ivanova N.N."/>
            <person name="Ortega D.R."/>
            <person name="Lee T.K."/>
            <person name="Vierheilig J."/>
            <person name="Daims H."/>
            <person name="Horn M."/>
            <person name="Wagner M."/>
            <person name="Jensen G.J."/>
            <person name="Kyrpides N.C."/>
            <person name="Koonin E.V."/>
            <person name="Woyke T."/>
        </authorList>
    </citation>
    <scope>NUCLEOTIDE SEQUENCE</scope>
    <source>
        <strain evidence="2">KNV1</strain>
    </source>
</reference>
<keyword evidence="1" id="KW-1133">Transmembrane helix</keyword>
<proteinExistence type="predicted"/>
<keyword evidence="1" id="KW-0472">Membrane</keyword>
<dbReference type="EMBL" id="KY684108">
    <property type="protein sequence ID" value="ARF11449.1"/>
    <property type="molecule type" value="Genomic_DNA"/>
</dbReference>
<protein>
    <submittedName>
        <fullName evidence="2">Uncharacterized protein</fullName>
    </submittedName>
</protein>
<organism evidence="2">
    <name type="scientific">Klosneuvirus KNV1</name>
    <dbReference type="NCBI Taxonomy" id="1977640"/>
    <lineage>
        <taxon>Viruses</taxon>
        <taxon>Varidnaviria</taxon>
        <taxon>Bamfordvirae</taxon>
        <taxon>Nucleocytoviricota</taxon>
        <taxon>Megaviricetes</taxon>
        <taxon>Imitervirales</taxon>
        <taxon>Mimiviridae</taxon>
        <taxon>Klosneuvirinae</taxon>
        <taxon>Klosneuvirus</taxon>
    </lineage>
</organism>
<evidence type="ECO:0000313" key="2">
    <source>
        <dbReference type="EMBL" id="ARF11449.1"/>
    </source>
</evidence>
<keyword evidence="1" id="KW-0812">Transmembrane</keyword>
<evidence type="ECO:0000256" key="1">
    <source>
        <dbReference type="SAM" id="Phobius"/>
    </source>
</evidence>